<dbReference type="Pfam" id="PF20240">
    <property type="entry name" value="DUF6597"/>
    <property type="match status" value="1"/>
</dbReference>
<evidence type="ECO:0000313" key="6">
    <source>
        <dbReference type="Proteomes" id="UP000239590"/>
    </source>
</evidence>
<dbReference type="PROSITE" id="PS01124">
    <property type="entry name" value="HTH_ARAC_FAMILY_2"/>
    <property type="match status" value="1"/>
</dbReference>
<proteinExistence type="predicted"/>
<dbReference type="PANTHER" id="PTHR46796:SF13">
    <property type="entry name" value="HTH-TYPE TRANSCRIPTIONAL ACTIVATOR RHAS"/>
    <property type="match status" value="1"/>
</dbReference>
<dbReference type="RefSeq" id="WP_104715098.1">
    <property type="nucleotide sequence ID" value="NZ_PTRA01000004.1"/>
</dbReference>
<feature type="domain" description="HTH araC/xylS-type" evidence="4">
    <location>
        <begin position="183"/>
        <end position="265"/>
    </location>
</feature>
<dbReference type="InterPro" id="IPR046532">
    <property type="entry name" value="DUF6597"/>
</dbReference>
<evidence type="ECO:0000256" key="3">
    <source>
        <dbReference type="ARBA" id="ARBA00023163"/>
    </source>
</evidence>
<evidence type="ECO:0000259" key="4">
    <source>
        <dbReference type="PROSITE" id="PS01124"/>
    </source>
</evidence>
<reference evidence="6" key="1">
    <citation type="submission" date="2018-02" db="EMBL/GenBank/DDBJ databases">
        <title>Genome sequencing of Solimonas sp. HR-BB.</title>
        <authorList>
            <person name="Lee Y."/>
            <person name="Jeon C.O."/>
        </authorList>
    </citation>
    <scope>NUCLEOTIDE SEQUENCE [LARGE SCALE GENOMIC DNA]</scope>
    <source>
        <strain evidence="6">HR-U</strain>
    </source>
</reference>
<dbReference type="EMBL" id="PTRA01000004">
    <property type="protein sequence ID" value="PQA55637.1"/>
    <property type="molecule type" value="Genomic_DNA"/>
</dbReference>
<dbReference type="GO" id="GO:0043565">
    <property type="term" value="F:sequence-specific DNA binding"/>
    <property type="evidence" value="ECO:0007669"/>
    <property type="project" value="InterPro"/>
</dbReference>
<dbReference type="Pfam" id="PF12833">
    <property type="entry name" value="HTH_18"/>
    <property type="match status" value="1"/>
</dbReference>
<dbReference type="InterPro" id="IPR050204">
    <property type="entry name" value="AraC_XylS_family_regulators"/>
</dbReference>
<dbReference type="Gene3D" id="1.10.10.60">
    <property type="entry name" value="Homeodomain-like"/>
    <property type="match status" value="1"/>
</dbReference>
<keyword evidence="3" id="KW-0804">Transcription</keyword>
<dbReference type="InterPro" id="IPR018060">
    <property type="entry name" value="HTH_AraC"/>
</dbReference>
<gene>
    <name evidence="5" type="ORF">C5O19_19700</name>
</gene>
<dbReference type="GO" id="GO:0003700">
    <property type="term" value="F:DNA-binding transcription factor activity"/>
    <property type="evidence" value="ECO:0007669"/>
    <property type="project" value="InterPro"/>
</dbReference>
<dbReference type="AlphaFoldDB" id="A0A2S7IIG1"/>
<evidence type="ECO:0000256" key="2">
    <source>
        <dbReference type="ARBA" id="ARBA00023125"/>
    </source>
</evidence>
<evidence type="ECO:0000313" key="5">
    <source>
        <dbReference type="EMBL" id="PQA55637.1"/>
    </source>
</evidence>
<organism evidence="5 6">
    <name type="scientific">Siphonobacter curvatus</name>
    <dbReference type="NCBI Taxonomy" id="2094562"/>
    <lineage>
        <taxon>Bacteria</taxon>
        <taxon>Pseudomonadati</taxon>
        <taxon>Bacteroidota</taxon>
        <taxon>Cytophagia</taxon>
        <taxon>Cytophagales</taxon>
        <taxon>Cytophagaceae</taxon>
        <taxon>Siphonobacter</taxon>
    </lineage>
</organism>
<dbReference type="OrthoDB" id="635259at2"/>
<accession>A0A2S7IIG1</accession>
<evidence type="ECO:0000256" key="1">
    <source>
        <dbReference type="ARBA" id="ARBA00023015"/>
    </source>
</evidence>
<keyword evidence="6" id="KW-1185">Reference proteome</keyword>
<dbReference type="PANTHER" id="PTHR46796">
    <property type="entry name" value="HTH-TYPE TRANSCRIPTIONAL ACTIVATOR RHAS-RELATED"/>
    <property type="match status" value="1"/>
</dbReference>
<dbReference type="Proteomes" id="UP000239590">
    <property type="component" value="Unassembled WGS sequence"/>
</dbReference>
<protein>
    <recommendedName>
        <fullName evidence="4">HTH araC/xylS-type domain-containing protein</fullName>
    </recommendedName>
</protein>
<name>A0A2S7IIG1_9BACT</name>
<keyword evidence="1" id="KW-0805">Transcription regulation</keyword>
<comment type="caution">
    <text evidence="5">The sequence shown here is derived from an EMBL/GenBank/DDBJ whole genome shotgun (WGS) entry which is preliminary data.</text>
</comment>
<sequence length="274" mass="31830">MMESIGRRMTAAPELTDLIGHYYEIQTPSGFDPQVYHLSPSLEMMLAFNFGPPIRFSFGNQLDRSIQKIFILGPLRHMLTYELRANADLLIINFTHNGFYRLLAQSMQNLNLEEWSESKLLAQTQQLEELWQTLASFPDTHQRLEYLNSYLVSRLAPDEAEAVPLLTHAAAFHSPVVSPVKIIAAETNRTERTVQLRFKKYVGYSPKELLRFLRFKEVLHTLTNRSEASVNWFELIEQYGYHDQSHLIKDFQYYTGVSPRQFLKLSDAFCSSRD</sequence>
<dbReference type="SMART" id="SM00342">
    <property type="entry name" value="HTH_ARAC"/>
    <property type="match status" value="1"/>
</dbReference>
<keyword evidence="2" id="KW-0238">DNA-binding</keyword>